<organism evidence="2">
    <name type="scientific">marine sediment metagenome</name>
    <dbReference type="NCBI Taxonomy" id="412755"/>
    <lineage>
        <taxon>unclassified sequences</taxon>
        <taxon>metagenomes</taxon>
        <taxon>ecological metagenomes</taxon>
    </lineage>
</organism>
<evidence type="ECO:0000256" key="1">
    <source>
        <dbReference type="ARBA" id="ARBA00006315"/>
    </source>
</evidence>
<dbReference type="PANTHER" id="PTHR11060:SF0">
    <property type="entry name" value="PROTEIN MEMO1"/>
    <property type="match status" value="1"/>
</dbReference>
<dbReference type="CDD" id="cd07361">
    <property type="entry name" value="MEMO_like"/>
    <property type="match status" value="1"/>
</dbReference>
<proteinExistence type="inferred from homology"/>
<sequence length="230" mass="25332">VVSPHAGFEYSGPVAGAVFSSVQIPDKFVILGPSHRAIQSRIAIMKEGDWETPLGLVKIESRLAELILNQSPLITEDEIAHLNEHSLEVQLPFIQYFKKDVSIVPICLSYHISFEELEELGKAISSGIKEFKEEVMIVASTDMSHYVEHEVAKKKDFLAIEKILNLDAKGLFDTVQHEDISMCGFQPTTSAIVASNELGAKKATLVKYQTSGDTSGNYHEVVGYAGIKIN</sequence>
<dbReference type="Gene3D" id="3.40.830.10">
    <property type="entry name" value="LigB-like"/>
    <property type="match status" value="1"/>
</dbReference>
<name>X1MYP2_9ZZZZ</name>
<feature type="non-terminal residue" evidence="2">
    <location>
        <position position="1"/>
    </location>
</feature>
<evidence type="ECO:0008006" key="3">
    <source>
        <dbReference type="Google" id="ProtNLM"/>
    </source>
</evidence>
<dbReference type="AlphaFoldDB" id="X1MYP2"/>
<comment type="similarity">
    <text evidence="1">Belongs to the MEMO1 family.</text>
</comment>
<reference evidence="2" key="1">
    <citation type="journal article" date="2014" name="Front. Microbiol.">
        <title>High frequency of phylogenetically diverse reductive dehalogenase-homologous genes in deep subseafloor sedimentary metagenomes.</title>
        <authorList>
            <person name="Kawai M."/>
            <person name="Futagami T."/>
            <person name="Toyoda A."/>
            <person name="Takaki Y."/>
            <person name="Nishi S."/>
            <person name="Hori S."/>
            <person name="Arai W."/>
            <person name="Tsubouchi T."/>
            <person name="Morono Y."/>
            <person name="Uchiyama I."/>
            <person name="Ito T."/>
            <person name="Fujiyama A."/>
            <person name="Inagaki F."/>
            <person name="Takami H."/>
        </authorList>
    </citation>
    <scope>NUCLEOTIDE SEQUENCE</scope>
    <source>
        <strain evidence="2">Expedition CK06-06</strain>
    </source>
</reference>
<comment type="caution">
    <text evidence="2">The sequence shown here is derived from an EMBL/GenBank/DDBJ whole genome shotgun (WGS) entry which is preliminary data.</text>
</comment>
<dbReference type="InterPro" id="IPR002737">
    <property type="entry name" value="MEMO1_fam"/>
</dbReference>
<evidence type="ECO:0000313" key="2">
    <source>
        <dbReference type="EMBL" id="GAI23131.1"/>
    </source>
</evidence>
<dbReference type="EMBL" id="BARV01014784">
    <property type="protein sequence ID" value="GAI23131.1"/>
    <property type="molecule type" value="Genomic_DNA"/>
</dbReference>
<dbReference type="HAMAP" id="MF_00055">
    <property type="entry name" value="MEMO1"/>
    <property type="match status" value="1"/>
</dbReference>
<gene>
    <name evidence="2" type="ORF">S06H3_25656</name>
</gene>
<dbReference type="SUPFAM" id="SSF53213">
    <property type="entry name" value="LigB-like"/>
    <property type="match status" value="1"/>
</dbReference>
<dbReference type="Pfam" id="PF01875">
    <property type="entry name" value="Memo"/>
    <property type="match status" value="1"/>
</dbReference>
<dbReference type="NCBIfam" id="TIGR04336">
    <property type="entry name" value="AmmeMemoSam_B"/>
    <property type="match status" value="1"/>
</dbReference>
<accession>X1MYP2</accession>
<dbReference type="PANTHER" id="PTHR11060">
    <property type="entry name" value="PROTEIN MEMO1"/>
    <property type="match status" value="1"/>
</dbReference>
<protein>
    <recommendedName>
        <fullName evidence="3">AmmeMemoRadiSam system protein B</fullName>
    </recommendedName>
</protein>